<evidence type="ECO:0000256" key="1">
    <source>
        <dbReference type="SAM" id="MobiDB-lite"/>
    </source>
</evidence>
<feature type="compositionally biased region" description="Polar residues" evidence="1">
    <location>
        <begin position="270"/>
        <end position="284"/>
    </location>
</feature>
<dbReference type="VEuPathDB" id="FungiDB:BTJ68_04858"/>
<organism evidence="2 3">
    <name type="scientific">Hortaea werneckii</name>
    <name type="common">Black yeast</name>
    <name type="synonym">Cladosporium werneckii</name>
    <dbReference type="NCBI Taxonomy" id="91943"/>
    <lineage>
        <taxon>Eukaryota</taxon>
        <taxon>Fungi</taxon>
        <taxon>Dikarya</taxon>
        <taxon>Ascomycota</taxon>
        <taxon>Pezizomycotina</taxon>
        <taxon>Dothideomycetes</taxon>
        <taxon>Dothideomycetidae</taxon>
        <taxon>Mycosphaerellales</taxon>
        <taxon>Teratosphaeriaceae</taxon>
        <taxon>Hortaea</taxon>
    </lineage>
</organism>
<feature type="region of interest" description="Disordered" evidence="1">
    <location>
        <begin position="391"/>
        <end position="442"/>
    </location>
</feature>
<proteinExistence type="predicted"/>
<dbReference type="PANTHER" id="PTHR39610">
    <property type="entry name" value="BZIP DOMAIN-CONTAINING PROTEIN-RELATED"/>
    <property type="match status" value="1"/>
</dbReference>
<feature type="compositionally biased region" description="Polar residues" evidence="1">
    <location>
        <begin position="220"/>
        <end position="234"/>
    </location>
</feature>
<evidence type="ECO:0000313" key="3">
    <source>
        <dbReference type="Proteomes" id="UP000282582"/>
    </source>
</evidence>
<reference evidence="2 3" key="1">
    <citation type="journal article" date="2018" name="BMC Genomics">
        <title>Genomic evidence for intraspecific hybridization in a clonal and extremely halotolerant yeast.</title>
        <authorList>
            <person name="Gostincar C."/>
            <person name="Stajich J.E."/>
            <person name="Zupancic J."/>
            <person name="Zalar P."/>
            <person name="Gunde-Cimerman N."/>
        </authorList>
    </citation>
    <scope>NUCLEOTIDE SEQUENCE [LARGE SCALE GENOMIC DNA]</scope>
    <source>
        <strain evidence="2 3">EXF-6654</strain>
    </source>
</reference>
<gene>
    <name evidence="2" type="ORF">D0868_16376</name>
</gene>
<name>A0A3M6WKN5_HORWE</name>
<feature type="region of interest" description="Disordered" evidence="1">
    <location>
        <begin position="1"/>
        <end position="79"/>
    </location>
</feature>
<feature type="compositionally biased region" description="Gly residues" evidence="1">
    <location>
        <begin position="431"/>
        <end position="442"/>
    </location>
</feature>
<dbReference type="EMBL" id="QWIK01003299">
    <property type="protein sequence ID" value="RMX79105.1"/>
    <property type="molecule type" value="Genomic_DNA"/>
</dbReference>
<feature type="region of interest" description="Disordered" evidence="1">
    <location>
        <begin position="113"/>
        <end position="304"/>
    </location>
</feature>
<feature type="compositionally biased region" description="Low complexity" evidence="1">
    <location>
        <begin position="24"/>
        <end position="39"/>
    </location>
</feature>
<dbReference type="Proteomes" id="UP000282582">
    <property type="component" value="Unassembled WGS sequence"/>
</dbReference>
<evidence type="ECO:0000313" key="2">
    <source>
        <dbReference type="EMBL" id="RMX79105.1"/>
    </source>
</evidence>
<dbReference type="AlphaFoldDB" id="A0A3M6WKN5"/>
<feature type="compositionally biased region" description="Low complexity" evidence="1">
    <location>
        <begin position="159"/>
        <end position="171"/>
    </location>
</feature>
<sequence>MAPDINSMPSSPHQDRPQHPTQQPASSHPSSRAASRRASNNMGPPSAAGTAQVHHQMLRNPVSPWVSGSEHGLPTRHPRPMTAAEMYLECEKEQEAVVNRLTRELTALRARSASVASNTSHSSNSTSASLLPVDISDPNPTHQITGPTHPTPSRRHRSSSSVSGRSGPASTNGAAPVSGSGVSTTSNQVHAGSTTNTVPTGSVSQASADRAAAAAGGLSRQPSVSASGGSTPARSSLDLARQGGMSNSGTLYTLPHRPSLSRDPSYASARDTNSVHAQAGTPSSAPIIPHPLPSPAQSPGASVSAAMQHYTDTANYRTEMEIVKAENEMLRQRVKNLERALRARRRDSSQSDAAARPDLNARIPSSHGVPISGGRESLVSSPAGVAAWAAGDGGVGGVAGPRERSESQSTTASSRRAVGVAEEEVRVGESAGSGGLGRMTMS</sequence>
<comment type="caution">
    <text evidence="2">The sequence shown here is derived from an EMBL/GenBank/DDBJ whole genome shotgun (WGS) entry which is preliminary data.</text>
</comment>
<accession>A0A3M6WKN5</accession>
<protein>
    <submittedName>
        <fullName evidence="2">Uncharacterized protein</fullName>
    </submittedName>
</protein>
<dbReference type="PANTHER" id="PTHR39610:SF1">
    <property type="match status" value="1"/>
</dbReference>
<feature type="compositionally biased region" description="Low complexity" evidence="1">
    <location>
        <begin position="206"/>
        <end position="215"/>
    </location>
</feature>
<feature type="compositionally biased region" description="Polar residues" evidence="1">
    <location>
        <begin position="180"/>
        <end position="205"/>
    </location>
</feature>
<feature type="compositionally biased region" description="Low complexity" evidence="1">
    <location>
        <begin position="113"/>
        <end position="129"/>
    </location>
</feature>
<feature type="region of interest" description="Disordered" evidence="1">
    <location>
        <begin position="341"/>
        <end position="371"/>
    </location>
</feature>